<name>A0ACD4ZRZ3_9ACTN</name>
<organism evidence="1 2">
    <name type="scientific">Streptomyces scopuliridis</name>
    <dbReference type="NCBI Taxonomy" id="452529"/>
    <lineage>
        <taxon>Bacteria</taxon>
        <taxon>Bacillati</taxon>
        <taxon>Actinomycetota</taxon>
        <taxon>Actinomycetes</taxon>
        <taxon>Kitasatosporales</taxon>
        <taxon>Streptomycetaceae</taxon>
        <taxon>Streptomyces</taxon>
    </lineage>
</organism>
<proteinExistence type="predicted"/>
<dbReference type="EMBL" id="CP109109">
    <property type="protein sequence ID" value="WSC01211.1"/>
    <property type="molecule type" value="Genomic_DNA"/>
</dbReference>
<protein>
    <submittedName>
        <fullName evidence="1">Major capsid protein</fullName>
    </submittedName>
</protein>
<accession>A0ACD4ZRZ3</accession>
<dbReference type="Proteomes" id="UP001348369">
    <property type="component" value="Chromosome"/>
</dbReference>
<reference evidence="1" key="1">
    <citation type="submission" date="2022-10" db="EMBL/GenBank/DDBJ databases">
        <title>The complete genomes of actinobacterial strains from the NBC collection.</title>
        <authorList>
            <person name="Joergensen T.S."/>
            <person name="Alvarez Arevalo M."/>
            <person name="Sterndorff E.B."/>
            <person name="Faurdal D."/>
            <person name="Vuksanovic O."/>
            <person name="Mourched A.-S."/>
            <person name="Charusanti P."/>
            <person name="Shaw S."/>
            <person name="Blin K."/>
            <person name="Weber T."/>
        </authorList>
    </citation>
    <scope>NUCLEOTIDE SEQUENCE</scope>
    <source>
        <strain evidence="1">NBC 01771</strain>
    </source>
</reference>
<evidence type="ECO:0000313" key="2">
    <source>
        <dbReference type="Proteomes" id="UP001348369"/>
    </source>
</evidence>
<sequence>MQLFTEYATPAELTGYARAALRDREENQFGLSRWLPNDTVNDLSYRFNRGGGGLTEAAVYRAYDAESDIGTRAGAARVSGELPPISRKMPVGEYEQIRMRNVDTQASEIRDAMESDSIKLVNAIAARIELARGDALFNGSVSIAENNVSAGVDFGRSASHSVTIATGALQWSATDTSKPYDDFQSWLDVYSATNGTLPAYTLMSRKIYNFLRRNKQLRELAFSGASTAPTVLTRDALNAVLGDFDIPPVVIYDAKVNVGGVATRVTPEDKVLFLPEQGDAAGKTLWGVPVEANDPRYGLAGDAAGVAVGGYKSEDPQTVWTRATAIALPVLAAPDLTFVADVIA</sequence>
<gene>
    <name evidence="1" type="ORF">OG835_32270</name>
</gene>
<evidence type="ECO:0000313" key="1">
    <source>
        <dbReference type="EMBL" id="WSC01211.1"/>
    </source>
</evidence>
<keyword evidence="2" id="KW-1185">Reference proteome</keyword>